<reference evidence="1" key="1">
    <citation type="submission" date="2024-06" db="EMBL/GenBank/DDBJ databases">
        <title>Genome Sequence of an extremely halophilic archaeon isolated from Permian era halite, Salado Formation, Carlsbad, New Mexico: Halobacterium sp. strain NMX12-1.</title>
        <authorList>
            <person name="Sotoa L."/>
            <person name="DasSarma P."/>
            <person name="Anton B.P."/>
            <person name="Vincze T."/>
            <person name="Verma I."/>
            <person name="Eralp B."/>
            <person name="Powers D.W."/>
            <person name="Dozier B.L."/>
            <person name="Roberts R.J."/>
            <person name="DasSarma S."/>
        </authorList>
    </citation>
    <scope>NUCLEOTIDE SEQUENCE</scope>
    <source>
        <strain evidence="1">NMX12-1</strain>
        <plasmid evidence="1">pNMX12-1_234</plasmid>
    </source>
</reference>
<dbReference type="AlphaFoldDB" id="A0AAU8CAZ0"/>
<dbReference type="GeneID" id="91107672"/>
<keyword evidence="1" id="KW-0614">Plasmid</keyword>
<organism evidence="1">
    <name type="scientific">Halobacterium sp. NMX12-1</name>
    <dbReference type="NCBI Taxonomy" id="3166650"/>
    <lineage>
        <taxon>Archaea</taxon>
        <taxon>Methanobacteriati</taxon>
        <taxon>Methanobacteriota</taxon>
        <taxon>Stenosarchaea group</taxon>
        <taxon>Halobacteria</taxon>
        <taxon>Halobacteriales</taxon>
        <taxon>Halobacteriaceae</taxon>
        <taxon>Halobacterium</taxon>
    </lineage>
</organism>
<dbReference type="RefSeq" id="WP_353633318.1">
    <property type="nucleotide sequence ID" value="NZ_CP159203.1"/>
</dbReference>
<accession>A0AAU8CAZ0</accession>
<evidence type="ECO:0000313" key="1">
    <source>
        <dbReference type="EMBL" id="XCF15204.1"/>
    </source>
</evidence>
<dbReference type="Gene3D" id="1.10.600.10">
    <property type="entry name" value="Farnesyl Diphosphate Synthase"/>
    <property type="match status" value="1"/>
</dbReference>
<dbReference type="SUPFAM" id="SSF48576">
    <property type="entry name" value="Terpenoid synthases"/>
    <property type="match status" value="1"/>
</dbReference>
<dbReference type="EMBL" id="CP159203">
    <property type="protein sequence ID" value="XCF15204.1"/>
    <property type="molecule type" value="Genomic_DNA"/>
</dbReference>
<dbReference type="InterPro" id="IPR008949">
    <property type="entry name" value="Isoprenoid_synthase_dom_sf"/>
</dbReference>
<protein>
    <submittedName>
        <fullName evidence="1">Polyprenyl synthetase</fullName>
    </submittedName>
</protein>
<name>A0AAU8CAZ0_9EURY</name>
<proteinExistence type="predicted"/>
<gene>
    <name evidence="1" type="ORF">ABSL23_00940</name>
</gene>
<geneLocation type="plasmid" evidence="1">
    <name>pNMX12-1_234</name>
</geneLocation>
<dbReference type="KEGG" id="hanx:ABSL23_00940"/>
<sequence length="266" mass="28429">MTDAHPVDPSQIERHFEQVLSSADEANLTLVRDVLEETPDRWYGQLVVSVYGSLSGQQDREAALPAAAAIELLRGYVRLRSRLFVTLTDDHAHSLTLDPTAALLAGDYLYTAGFSSLRSAPDSTPGDCFGVLTSCLETITEAFACTYTPPEPTEYATVLGETAGSLGAGAAGLGAALAGGDGPTRQHCERLGRGLSTAKQVNHVLDTDPGDAIVVPATFDEAQFRRHAKQGRDEAARALDTMPEAVDVTRLRAFAEATATKQDQRR</sequence>